<dbReference type="RefSeq" id="WP_088259666.1">
    <property type="nucleotide sequence ID" value="NZ_NIDE01000017.1"/>
</dbReference>
<comment type="caution">
    <text evidence="1">The sequence shown here is derived from an EMBL/GenBank/DDBJ whole genome shotgun (WGS) entry which is preliminary data.</text>
</comment>
<organism evidence="1 2">
    <name type="scientific">Fimbriiglobus ruber</name>
    <dbReference type="NCBI Taxonomy" id="1908690"/>
    <lineage>
        <taxon>Bacteria</taxon>
        <taxon>Pseudomonadati</taxon>
        <taxon>Planctomycetota</taxon>
        <taxon>Planctomycetia</taxon>
        <taxon>Gemmatales</taxon>
        <taxon>Gemmataceae</taxon>
        <taxon>Fimbriiglobus</taxon>
    </lineage>
</organism>
<dbReference type="Proteomes" id="UP000214646">
    <property type="component" value="Unassembled WGS sequence"/>
</dbReference>
<protein>
    <submittedName>
        <fullName evidence="1">Uncharacterized protein</fullName>
    </submittedName>
</protein>
<evidence type="ECO:0000313" key="1">
    <source>
        <dbReference type="EMBL" id="OWK36693.1"/>
    </source>
</evidence>
<reference evidence="2" key="1">
    <citation type="submission" date="2017-06" db="EMBL/GenBank/DDBJ databases">
        <title>Genome analysis of Fimbriiglobus ruber SP5, the first member of the order Planctomycetales with confirmed chitinolytic capability.</title>
        <authorList>
            <person name="Ravin N.V."/>
            <person name="Rakitin A.L."/>
            <person name="Ivanova A.A."/>
            <person name="Beletsky A.V."/>
            <person name="Kulichevskaya I.S."/>
            <person name="Mardanov A.V."/>
            <person name="Dedysh S.N."/>
        </authorList>
    </citation>
    <scope>NUCLEOTIDE SEQUENCE [LARGE SCALE GENOMIC DNA]</scope>
    <source>
        <strain evidence="2">SP5</strain>
    </source>
</reference>
<accession>A0A225D6T2</accession>
<dbReference type="EMBL" id="NIDE01000017">
    <property type="protein sequence ID" value="OWK36693.1"/>
    <property type="molecule type" value="Genomic_DNA"/>
</dbReference>
<keyword evidence="2" id="KW-1185">Reference proteome</keyword>
<sequence>MGTFLATAVISSLFTLDVRALDAVEGGPVVFEATLTYRGKKPLDVHGPRQSVSFWVTAPREWPVGRGESGPAAELGPDVLPSDLQPGAKIVARFNVHKLFVGGIPPGTATFRFSARLAVGRGSQTVPVVVNRSVTVLVRPFSDGVAAELAKGFNERIYSMSRLDGAAHRKAAEQLAAEVAHTRHPEFVAQAVKMLRIKLPLVVRQELRDYVTRFPRHAHHVYEIDLETALADTSESAVFALFNEWREEEANCPNGALDGLLRRARLLNSTKNPFSNKGVIGEWLEAIEQDLSRPANDDGVGNWVVPGTVARILRENRPPPRVPDRIIDRLKQERNVWLRAFVYITFGEDRVGRAWSEQLLTDLRGEVRAVPANLLTEWLARLDADDFRLRDKASQSFFKHLDPSRGFLAAAAKATRSAEVKHRIDLLLEIPPNRFPPFAEGLLSAAAFCGNPAEKRVVEILAAGPPGLPVVEKLKELRGKHKQSR</sequence>
<proteinExistence type="predicted"/>
<name>A0A225D6T2_9BACT</name>
<dbReference type="AlphaFoldDB" id="A0A225D6T2"/>
<gene>
    <name evidence="1" type="ORF">FRUB_09256</name>
</gene>
<evidence type="ECO:0000313" key="2">
    <source>
        <dbReference type="Proteomes" id="UP000214646"/>
    </source>
</evidence>